<evidence type="ECO:0000256" key="5">
    <source>
        <dbReference type="ARBA" id="ARBA00022807"/>
    </source>
</evidence>
<dbReference type="Gene3D" id="6.10.250.3150">
    <property type="match status" value="1"/>
</dbReference>
<evidence type="ECO:0000256" key="4">
    <source>
        <dbReference type="ARBA" id="ARBA00022801"/>
    </source>
</evidence>
<keyword evidence="4" id="KW-0378">Hydrolase</keyword>
<dbReference type="AlphaFoldDB" id="A0A941HP07"/>
<sequence>MKNFKLKVLAGVLASTTLFGAFAPVLATPVSVDTPPPLSQQQAEYLAIEEKITALHLEMDVLLDEITDLVVKIEETDGKIAEADARVQAKEVEIRETAQRLDQKIEEYGQRLRAMYMQGSGGILSAFLGADSLADLIARADAIIQMAKIDRQLLSEIEAMKAELDEQKAELQAEVDALQALNAANKADLLLLEEKKTETEATNAAMETEMAKIAKDLVTSEKDLMNHGKTVINDSASTDEQISAAITELRNIRNQIITEAADEEVVELIEKGKRILSERKLARERSAAQAPKAPTAPAAPSYSSSAVLNEAYKYIGVPYVWGGSSPSGFDCSGFTQYVFGKVGVSLPRVSREQAKTGTYVPISQAQPGDLLYFGNSSVSHVAIYVGNNMMIHAPAPGKTIKVQDMTWHLKNYRILGARRF</sequence>
<comment type="caution">
    <text evidence="9">The sequence shown here is derived from an EMBL/GenBank/DDBJ whole genome shotgun (WGS) entry which is preliminary data.</text>
</comment>
<keyword evidence="5" id="KW-0788">Thiol protease</keyword>
<dbReference type="PANTHER" id="PTHR47053:SF1">
    <property type="entry name" value="MUREIN DD-ENDOPEPTIDASE MEPH-RELATED"/>
    <property type="match status" value="1"/>
</dbReference>
<organism evidence="9 10">
    <name type="scientific">Proteiniclasticum sediminis</name>
    <dbReference type="NCBI Taxonomy" id="2804028"/>
    <lineage>
        <taxon>Bacteria</taxon>
        <taxon>Bacillati</taxon>
        <taxon>Bacillota</taxon>
        <taxon>Clostridia</taxon>
        <taxon>Eubacteriales</taxon>
        <taxon>Clostridiaceae</taxon>
        <taxon>Proteiniclasticum</taxon>
    </lineage>
</organism>
<comment type="similarity">
    <text evidence="1">Belongs to the peptidase C40 family.</text>
</comment>
<protein>
    <submittedName>
        <fullName evidence="9">C40 family peptidase</fullName>
    </submittedName>
</protein>
<feature type="chain" id="PRO_5039455592" evidence="7">
    <location>
        <begin position="28"/>
        <end position="420"/>
    </location>
</feature>
<feature type="signal peptide" evidence="7">
    <location>
        <begin position="1"/>
        <end position="27"/>
    </location>
</feature>
<dbReference type="RefSeq" id="WP_211799515.1">
    <property type="nucleotide sequence ID" value="NZ_JAGSCS010000001.1"/>
</dbReference>
<dbReference type="InterPro" id="IPR000064">
    <property type="entry name" value="NLP_P60_dom"/>
</dbReference>
<keyword evidence="10" id="KW-1185">Reference proteome</keyword>
<dbReference type="Gene3D" id="3.90.1720.10">
    <property type="entry name" value="endopeptidase domain like (from Nostoc punctiforme)"/>
    <property type="match status" value="1"/>
</dbReference>
<evidence type="ECO:0000256" key="6">
    <source>
        <dbReference type="SAM" id="Coils"/>
    </source>
</evidence>
<evidence type="ECO:0000256" key="1">
    <source>
        <dbReference type="ARBA" id="ARBA00007074"/>
    </source>
</evidence>
<keyword evidence="2" id="KW-0645">Protease</keyword>
<evidence type="ECO:0000313" key="10">
    <source>
        <dbReference type="Proteomes" id="UP000675379"/>
    </source>
</evidence>
<dbReference type="PROSITE" id="PS51935">
    <property type="entry name" value="NLPC_P60"/>
    <property type="match status" value="1"/>
</dbReference>
<dbReference type="InterPro" id="IPR057309">
    <property type="entry name" value="PcsB_CC"/>
</dbReference>
<dbReference type="EMBL" id="JAGSCS010000001">
    <property type="protein sequence ID" value="MBR0575006.1"/>
    <property type="molecule type" value="Genomic_DNA"/>
</dbReference>
<feature type="domain" description="NlpC/P60" evidence="8">
    <location>
        <begin position="301"/>
        <end position="420"/>
    </location>
</feature>
<evidence type="ECO:0000256" key="7">
    <source>
        <dbReference type="SAM" id="SignalP"/>
    </source>
</evidence>
<evidence type="ECO:0000313" key="9">
    <source>
        <dbReference type="EMBL" id="MBR0575006.1"/>
    </source>
</evidence>
<dbReference type="PANTHER" id="PTHR47053">
    <property type="entry name" value="MUREIN DD-ENDOPEPTIDASE MEPH-RELATED"/>
    <property type="match status" value="1"/>
</dbReference>
<keyword evidence="6" id="KW-0175">Coiled coil</keyword>
<evidence type="ECO:0000259" key="8">
    <source>
        <dbReference type="PROSITE" id="PS51935"/>
    </source>
</evidence>
<proteinExistence type="inferred from homology"/>
<dbReference type="Pfam" id="PF00877">
    <property type="entry name" value="NLPC_P60"/>
    <property type="match status" value="1"/>
</dbReference>
<dbReference type="GO" id="GO:0008234">
    <property type="term" value="F:cysteine-type peptidase activity"/>
    <property type="evidence" value="ECO:0007669"/>
    <property type="project" value="UniProtKB-KW"/>
</dbReference>
<feature type="coiled-coil region" evidence="6">
    <location>
        <begin position="73"/>
        <end position="107"/>
    </location>
</feature>
<evidence type="ECO:0000256" key="2">
    <source>
        <dbReference type="ARBA" id="ARBA00022670"/>
    </source>
</evidence>
<feature type="coiled-coil region" evidence="6">
    <location>
        <begin position="150"/>
        <end position="209"/>
    </location>
</feature>
<dbReference type="SUPFAM" id="SSF54001">
    <property type="entry name" value="Cysteine proteinases"/>
    <property type="match status" value="1"/>
</dbReference>
<accession>A0A941HP07</accession>
<dbReference type="Proteomes" id="UP000675379">
    <property type="component" value="Unassembled WGS sequence"/>
</dbReference>
<dbReference type="InterPro" id="IPR038765">
    <property type="entry name" value="Papain-like_cys_pep_sf"/>
</dbReference>
<dbReference type="InterPro" id="IPR051202">
    <property type="entry name" value="Peptidase_C40"/>
</dbReference>
<evidence type="ECO:0000256" key="3">
    <source>
        <dbReference type="ARBA" id="ARBA00022729"/>
    </source>
</evidence>
<gene>
    <name evidence="9" type="ORF">KCG48_01500</name>
</gene>
<dbReference type="GO" id="GO:0006508">
    <property type="term" value="P:proteolysis"/>
    <property type="evidence" value="ECO:0007669"/>
    <property type="project" value="UniProtKB-KW"/>
</dbReference>
<keyword evidence="3 7" id="KW-0732">Signal</keyword>
<dbReference type="Pfam" id="PF24568">
    <property type="entry name" value="CC_PcsB"/>
    <property type="match status" value="1"/>
</dbReference>
<name>A0A941HP07_9CLOT</name>
<reference evidence="9" key="1">
    <citation type="submission" date="2021-04" db="EMBL/GenBank/DDBJ databases">
        <title>Proteiniclasticum sedimins sp. nov., an obligate anaerobic bacterium isolated from anaerobic sludge.</title>
        <authorList>
            <person name="Liu J."/>
        </authorList>
    </citation>
    <scope>NUCLEOTIDE SEQUENCE</scope>
    <source>
        <strain evidence="9">BAD-10</strain>
    </source>
</reference>